<dbReference type="AlphaFoldDB" id="A0AAE0DZH8"/>
<proteinExistence type="predicted"/>
<dbReference type="Proteomes" id="UP001281410">
    <property type="component" value="Unassembled WGS sequence"/>
</dbReference>
<accession>A0AAE0DZH8</accession>
<reference evidence="1" key="1">
    <citation type="journal article" date="2023" name="Plant J.">
        <title>Genome sequences and population genomics provide insights into the demographic history, inbreeding, and mutation load of two 'living fossil' tree species of Dipteronia.</title>
        <authorList>
            <person name="Feng Y."/>
            <person name="Comes H.P."/>
            <person name="Chen J."/>
            <person name="Zhu S."/>
            <person name="Lu R."/>
            <person name="Zhang X."/>
            <person name="Li P."/>
            <person name="Qiu J."/>
            <person name="Olsen K.M."/>
            <person name="Qiu Y."/>
        </authorList>
    </citation>
    <scope>NUCLEOTIDE SEQUENCE</scope>
    <source>
        <strain evidence="1">NBL</strain>
    </source>
</reference>
<dbReference type="EMBL" id="JANJYJ010000007">
    <property type="protein sequence ID" value="KAK3198566.1"/>
    <property type="molecule type" value="Genomic_DNA"/>
</dbReference>
<protein>
    <recommendedName>
        <fullName evidence="3">MULE transposase domain-containing protein</fullName>
    </recommendedName>
</protein>
<sequence>MIDHRKGIIPALAEVWPNYKFRFCGRHILQNMMSRFKVDYLTEQFLPAAISSNLPEFLEAMEAIQATSEATYLYLTRIPLES</sequence>
<keyword evidence="2" id="KW-1185">Reference proteome</keyword>
<evidence type="ECO:0000313" key="2">
    <source>
        <dbReference type="Proteomes" id="UP001281410"/>
    </source>
</evidence>
<gene>
    <name evidence="1" type="ORF">Dsin_021981</name>
</gene>
<evidence type="ECO:0000313" key="1">
    <source>
        <dbReference type="EMBL" id="KAK3198566.1"/>
    </source>
</evidence>
<name>A0AAE0DZH8_9ROSI</name>
<evidence type="ECO:0008006" key="3">
    <source>
        <dbReference type="Google" id="ProtNLM"/>
    </source>
</evidence>
<comment type="caution">
    <text evidence="1">The sequence shown here is derived from an EMBL/GenBank/DDBJ whole genome shotgun (WGS) entry which is preliminary data.</text>
</comment>
<organism evidence="1 2">
    <name type="scientific">Dipteronia sinensis</name>
    <dbReference type="NCBI Taxonomy" id="43782"/>
    <lineage>
        <taxon>Eukaryota</taxon>
        <taxon>Viridiplantae</taxon>
        <taxon>Streptophyta</taxon>
        <taxon>Embryophyta</taxon>
        <taxon>Tracheophyta</taxon>
        <taxon>Spermatophyta</taxon>
        <taxon>Magnoliopsida</taxon>
        <taxon>eudicotyledons</taxon>
        <taxon>Gunneridae</taxon>
        <taxon>Pentapetalae</taxon>
        <taxon>rosids</taxon>
        <taxon>malvids</taxon>
        <taxon>Sapindales</taxon>
        <taxon>Sapindaceae</taxon>
        <taxon>Hippocastanoideae</taxon>
        <taxon>Acereae</taxon>
        <taxon>Dipteronia</taxon>
    </lineage>
</organism>